<keyword evidence="2 5" id="KW-0812">Transmembrane</keyword>
<dbReference type="GO" id="GO:0016020">
    <property type="term" value="C:membrane"/>
    <property type="evidence" value="ECO:0007669"/>
    <property type="project" value="UniProtKB-SubCell"/>
</dbReference>
<dbReference type="AlphaFoldDB" id="A0ABD2HWG3"/>
<evidence type="ECO:0000256" key="1">
    <source>
        <dbReference type="ARBA" id="ARBA00004370"/>
    </source>
</evidence>
<dbReference type="Gene3D" id="1.20.1070.10">
    <property type="entry name" value="Rhodopsin 7-helix transmembrane proteins"/>
    <property type="match status" value="1"/>
</dbReference>
<dbReference type="InterPro" id="IPR047130">
    <property type="entry name" value="7TM_GPCR_Srsx_nematod"/>
</dbReference>
<dbReference type="Pfam" id="PF10320">
    <property type="entry name" value="7TM_GPCR_Srsx"/>
    <property type="match status" value="1"/>
</dbReference>
<feature type="transmembrane region" description="Helical" evidence="5">
    <location>
        <begin position="69"/>
        <end position="88"/>
    </location>
</feature>
<dbReference type="EMBL" id="JBICBT010001390">
    <property type="protein sequence ID" value="KAL3069842.1"/>
    <property type="molecule type" value="Genomic_DNA"/>
</dbReference>
<organism evidence="6 7">
    <name type="scientific">Heterodera trifolii</name>
    <dbReference type="NCBI Taxonomy" id="157864"/>
    <lineage>
        <taxon>Eukaryota</taxon>
        <taxon>Metazoa</taxon>
        <taxon>Ecdysozoa</taxon>
        <taxon>Nematoda</taxon>
        <taxon>Chromadorea</taxon>
        <taxon>Rhabditida</taxon>
        <taxon>Tylenchina</taxon>
        <taxon>Tylenchomorpha</taxon>
        <taxon>Tylenchoidea</taxon>
        <taxon>Heteroderidae</taxon>
        <taxon>Heteroderinae</taxon>
        <taxon>Heterodera</taxon>
    </lineage>
</organism>
<dbReference type="SUPFAM" id="SSF81321">
    <property type="entry name" value="Family A G protein-coupled receptor-like"/>
    <property type="match status" value="1"/>
</dbReference>
<proteinExistence type="predicted"/>
<feature type="transmembrane region" description="Helical" evidence="5">
    <location>
        <begin position="25"/>
        <end position="49"/>
    </location>
</feature>
<dbReference type="InterPro" id="IPR000276">
    <property type="entry name" value="GPCR_Rhodpsn"/>
</dbReference>
<evidence type="ECO:0000256" key="3">
    <source>
        <dbReference type="ARBA" id="ARBA00022989"/>
    </source>
</evidence>
<evidence type="ECO:0000256" key="5">
    <source>
        <dbReference type="SAM" id="Phobius"/>
    </source>
</evidence>
<dbReference type="PANTHER" id="PTHR23360">
    <property type="entry name" value="G-PROTEIN COUPLED RECEPTORS FAMILY 1 PROFILE DOMAIN-CONTAINING PROTEIN-RELATED"/>
    <property type="match status" value="1"/>
</dbReference>
<keyword evidence="7" id="KW-1185">Reference proteome</keyword>
<sequence>MGIVLNCSVIYVTIRTKSLNGTVNYLLALCSFFEILHQSGHFLFVYTAFSGQNLIEYRLATKIAFVPAFGFGAIYTSMFFTGIDRLIVLIFGEMHNKSKILLYLTILTIVSLLYGCFICFNLLSDGNFHSDVMITGCFVDFFMFASIFRILGLLLIIIMTLIVYLLVGIVIKTKSAGLPSADQINLRAFRALCCIITVNIGGYLICMLFVSLNTHFIPSPITAWFGQVITAILLNIGAASNGPILYFTSSEYRQAFRDEFPKIFKQNLNVIQVSPQQN</sequence>
<evidence type="ECO:0000256" key="2">
    <source>
        <dbReference type="ARBA" id="ARBA00022692"/>
    </source>
</evidence>
<feature type="transmembrane region" description="Helical" evidence="5">
    <location>
        <begin position="143"/>
        <end position="167"/>
    </location>
</feature>
<evidence type="ECO:0000313" key="7">
    <source>
        <dbReference type="Proteomes" id="UP001620626"/>
    </source>
</evidence>
<comment type="caution">
    <text evidence="6">The sequence shown here is derived from an EMBL/GenBank/DDBJ whole genome shotgun (WGS) entry which is preliminary data.</text>
</comment>
<feature type="transmembrane region" description="Helical" evidence="5">
    <location>
        <begin position="224"/>
        <end position="247"/>
    </location>
</feature>
<reference evidence="6 7" key="1">
    <citation type="submission" date="2024-10" db="EMBL/GenBank/DDBJ databases">
        <authorList>
            <person name="Kim D."/>
        </authorList>
    </citation>
    <scope>NUCLEOTIDE SEQUENCE [LARGE SCALE GENOMIC DNA]</scope>
    <source>
        <strain evidence="6">BH-2024</strain>
    </source>
</reference>
<name>A0ABD2HWG3_9BILA</name>
<gene>
    <name evidence="6" type="ORF">niasHT_033419</name>
</gene>
<evidence type="ECO:0008006" key="8">
    <source>
        <dbReference type="Google" id="ProtNLM"/>
    </source>
</evidence>
<dbReference type="InterPro" id="IPR019424">
    <property type="entry name" value="7TM_GPCR_Srsx"/>
</dbReference>
<protein>
    <recommendedName>
        <fullName evidence="8">G-protein coupled receptors family 1 profile domain-containing protein</fullName>
    </recommendedName>
</protein>
<comment type="subcellular location">
    <subcellularLocation>
        <location evidence="1">Membrane</location>
    </subcellularLocation>
</comment>
<feature type="transmembrane region" description="Helical" evidence="5">
    <location>
        <begin position="100"/>
        <end position="123"/>
    </location>
</feature>
<dbReference type="PANTHER" id="PTHR23360:SF5">
    <property type="entry name" value="G-PROTEIN COUPLED RECEPTORS FAMILY 1 PROFILE DOMAIN-CONTAINING PROTEIN"/>
    <property type="match status" value="1"/>
</dbReference>
<keyword evidence="3 5" id="KW-1133">Transmembrane helix</keyword>
<feature type="transmembrane region" description="Helical" evidence="5">
    <location>
        <begin position="188"/>
        <end position="212"/>
    </location>
</feature>
<dbReference type="Proteomes" id="UP001620626">
    <property type="component" value="Unassembled WGS sequence"/>
</dbReference>
<dbReference type="SMART" id="SM01381">
    <property type="entry name" value="7TM_GPCR_Srsx"/>
    <property type="match status" value="1"/>
</dbReference>
<keyword evidence="4 5" id="KW-0472">Membrane</keyword>
<evidence type="ECO:0000256" key="4">
    <source>
        <dbReference type="ARBA" id="ARBA00023136"/>
    </source>
</evidence>
<accession>A0ABD2HWG3</accession>
<evidence type="ECO:0000313" key="6">
    <source>
        <dbReference type="EMBL" id="KAL3069842.1"/>
    </source>
</evidence>